<dbReference type="UniPathway" id="UPA00079"/>
<dbReference type="GO" id="GO:0005829">
    <property type="term" value="C:cytosol"/>
    <property type="evidence" value="ECO:0007669"/>
    <property type="project" value="TreeGrafter"/>
</dbReference>
<dbReference type="GO" id="GO:0009116">
    <property type="term" value="P:nucleoside metabolic process"/>
    <property type="evidence" value="ECO:0007669"/>
    <property type="project" value="InterPro"/>
</dbReference>
<evidence type="ECO:0000313" key="5">
    <source>
        <dbReference type="Proteomes" id="UP000000379"/>
    </source>
</evidence>
<dbReference type="KEGG" id="tra:Trad_1280"/>
<dbReference type="HOGENOM" id="CLU_031248_3_1_0"/>
<dbReference type="GO" id="GO:0008930">
    <property type="term" value="F:methylthioadenosine nucleosidase activity"/>
    <property type="evidence" value="ECO:0007669"/>
    <property type="project" value="TreeGrafter"/>
</dbReference>
<organism evidence="4 5">
    <name type="scientific">Truepera radiovictrix (strain DSM 17093 / CIP 108686 / LMG 22925 / RQ-24)</name>
    <dbReference type="NCBI Taxonomy" id="649638"/>
    <lineage>
        <taxon>Bacteria</taxon>
        <taxon>Thermotogati</taxon>
        <taxon>Deinococcota</taxon>
        <taxon>Deinococci</taxon>
        <taxon>Trueperales</taxon>
        <taxon>Trueperaceae</taxon>
        <taxon>Truepera</taxon>
    </lineage>
</organism>
<gene>
    <name evidence="1" type="primary">mqnB</name>
    <name evidence="4" type="ordered locus">Trad_1280</name>
</gene>
<dbReference type="GO" id="GO:0009234">
    <property type="term" value="P:menaquinone biosynthetic process"/>
    <property type="evidence" value="ECO:0007669"/>
    <property type="project" value="UniProtKB-UniRule"/>
</dbReference>
<dbReference type="RefSeq" id="WP_013177773.1">
    <property type="nucleotide sequence ID" value="NC_014221.1"/>
</dbReference>
<protein>
    <recommendedName>
        <fullName evidence="1 2">Futalosine hydrolase</fullName>
        <shortName evidence="1">FL hydrolase</shortName>
        <ecNumber evidence="1 2">3.2.2.26</ecNumber>
    </recommendedName>
    <alternativeName>
        <fullName evidence="1">Futalosine nucleosidase</fullName>
    </alternativeName>
    <alternativeName>
        <fullName evidence="1">Menaquinone biosynthetic enzyme MqnB</fullName>
    </alternativeName>
</protein>
<dbReference type="STRING" id="649638.Trad_1280"/>
<feature type="domain" description="Nucleoside phosphorylase" evidence="3">
    <location>
        <begin position="38"/>
        <end position="222"/>
    </location>
</feature>
<comment type="similarity">
    <text evidence="1">Belongs to the PNP/UDP phosphorylase family. Futalosine hydrolase subfamily.</text>
</comment>
<comment type="function">
    <text evidence="1">Catalyzes the hydrolysis of futalosine (FL) to dehypoxanthine futalosine (DHFL) and hypoxanthine, a step in the biosynthesis of menaquinone (MK, vitamin K2).</text>
</comment>
<dbReference type="GO" id="GO:0019284">
    <property type="term" value="P:L-methionine salvage from S-adenosylmethionine"/>
    <property type="evidence" value="ECO:0007669"/>
    <property type="project" value="TreeGrafter"/>
</dbReference>
<comment type="pathway">
    <text evidence="1">Quinol/quinone metabolism; menaquinone biosynthesis.</text>
</comment>
<keyword evidence="5" id="KW-1185">Reference proteome</keyword>
<dbReference type="PANTHER" id="PTHR46832">
    <property type="entry name" value="5'-METHYLTHIOADENOSINE/S-ADENOSYLHOMOCYSTEINE NUCLEOSIDASE"/>
    <property type="match status" value="1"/>
</dbReference>
<evidence type="ECO:0000256" key="1">
    <source>
        <dbReference type="HAMAP-Rule" id="MF_00991"/>
    </source>
</evidence>
<dbReference type="EMBL" id="CP002049">
    <property type="protein sequence ID" value="ADI14403.1"/>
    <property type="molecule type" value="Genomic_DNA"/>
</dbReference>
<dbReference type="Proteomes" id="UP000000379">
    <property type="component" value="Chromosome"/>
</dbReference>
<dbReference type="InterPro" id="IPR019963">
    <property type="entry name" value="FL_hydrolase_MqnB"/>
</dbReference>
<dbReference type="SUPFAM" id="SSF53167">
    <property type="entry name" value="Purine and uridine phosphorylases"/>
    <property type="match status" value="1"/>
</dbReference>
<dbReference type="EC" id="3.2.2.26" evidence="1 2"/>
<reference evidence="5" key="1">
    <citation type="submission" date="2010-05" db="EMBL/GenBank/DDBJ databases">
        <title>The complete genome of Truepera radiovictris DSM 17093.</title>
        <authorList>
            <consortium name="US DOE Joint Genome Institute (JGI-PGF)"/>
            <person name="Lucas S."/>
            <person name="Copeland A."/>
            <person name="Lapidus A."/>
            <person name="Glavina del Rio T."/>
            <person name="Dalin E."/>
            <person name="Tice H."/>
            <person name="Bruce D."/>
            <person name="Goodwin L."/>
            <person name="Pitluck S."/>
            <person name="Kyrpides N."/>
            <person name="Mavromatis K."/>
            <person name="Ovchinnikova G."/>
            <person name="Munk A.C."/>
            <person name="Detter J.C."/>
            <person name="Han C."/>
            <person name="Tapia R."/>
            <person name="Land M."/>
            <person name="Hauser L."/>
            <person name="Markowitz V."/>
            <person name="Cheng J.-F."/>
            <person name="Hugenholtz P."/>
            <person name="Woyke T."/>
            <person name="Wu D."/>
            <person name="Tindall B."/>
            <person name="Pomrenke H.G."/>
            <person name="Brambilla E."/>
            <person name="Klenk H.-P."/>
            <person name="Eisen J.A."/>
        </authorList>
    </citation>
    <scope>NUCLEOTIDE SEQUENCE [LARGE SCALE GENOMIC DNA]</scope>
    <source>
        <strain evidence="5">DSM 17093 / CIP 108686 / LMG 22925 / RQ-24</strain>
    </source>
</reference>
<evidence type="ECO:0000256" key="2">
    <source>
        <dbReference type="NCBIfam" id="TIGR03664"/>
    </source>
</evidence>
<dbReference type="Gene3D" id="3.40.50.1580">
    <property type="entry name" value="Nucleoside phosphorylase domain"/>
    <property type="match status" value="1"/>
</dbReference>
<evidence type="ECO:0000259" key="3">
    <source>
        <dbReference type="Pfam" id="PF01048"/>
    </source>
</evidence>
<name>D7CWK4_TRURR</name>
<sequence>MSTLLITATALEAAPLKALPWRARPFPLGELYALPGGLYLAHLGVAKVNTAAGLALALQQLAPEAVVQFGVGGAFAASGLPLGGVAVASGEVHMDTGVQLERGWQDMEALGFPLLPGPPPRFNHFPTDLALSAALAEAARAPRVLFGTSECVTGSFGAAARLYARFGAAIESMEGAAAAQVCAALKVPFAEVRGVSNRVGERDKARWDLPGAVRAVNAALKAFLDL</sequence>
<keyword evidence="1" id="KW-0474">Menaquinone biosynthesis</keyword>
<dbReference type="AlphaFoldDB" id="D7CWK4"/>
<dbReference type="GO" id="GO:0008782">
    <property type="term" value="F:adenosylhomocysteine nucleosidase activity"/>
    <property type="evidence" value="ECO:0007669"/>
    <property type="project" value="TreeGrafter"/>
</dbReference>
<dbReference type="InterPro" id="IPR035994">
    <property type="entry name" value="Nucleoside_phosphorylase_sf"/>
</dbReference>
<evidence type="ECO:0000313" key="4">
    <source>
        <dbReference type="EMBL" id="ADI14403.1"/>
    </source>
</evidence>
<proteinExistence type="inferred from homology"/>
<dbReference type="PANTHER" id="PTHR46832:SF2">
    <property type="entry name" value="FUTALOSINE HYDROLASE"/>
    <property type="match status" value="1"/>
</dbReference>
<dbReference type="NCBIfam" id="TIGR03664">
    <property type="entry name" value="fut_nucase"/>
    <property type="match status" value="1"/>
</dbReference>
<reference evidence="4 5" key="2">
    <citation type="journal article" date="2011" name="Stand. Genomic Sci.">
        <title>Complete genome sequence of Truepera radiovictrix type strain (RQ-24).</title>
        <authorList>
            <person name="Ivanova N."/>
            <person name="Rohde C."/>
            <person name="Munk C."/>
            <person name="Nolan M."/>
            <person name="Lucas S."/>
            <person name="Del Rio T.G."/>
            <person name="Tice H."/>
            <person name="Deshpande S."/>
            <person name="Cheng J.F."/>
            <person name="Tapia R."/>
            <person name="Han C."/>
            <person name="Goodwin L."/>
            <person name="Pitluck S."/>
            <person name="Liolios K."/>
            <person name="Mavromatis K."/>
            <person name="Mikhailova N."/>
            <person name="Pati A."/>
            <person name="Chen A."/>
            <person name="Palaniappan K."/>
            <person name="Land M."/>
            <person name="Hauser L."/>
            <person name="Chang Y.J."/>
            <person name="Jeffries C.D."/>
            <person name="Brambilla E."/>
            <person name="Rohde M."/>
            <person name="Goker M."/>
            <person name="Tindall B.J."/>
            <person name="Woyke T."/>
            <person name="Bristow J."/>
            <person name="Eisen J.A."/>
            <person name="Markowitz V."/>
            <person name="Hugenholtz P."/>
            <person name="Kyrpides N.C."/>
            <person name="Klenk H.P."/>
            <person name="Lapidus A."/>
        </authorList>
    </citation>
    <scope>NUCLEOTIDE SEQUENCE [LARGE SCALE GENOMIC DNA]</scope>
    <source>
        <strain evidence="5">DSM 17093 / CIP 108686 / LMG 22925 / RQ-24</strain>
    </source>
</reference>
<accession>D7CWK4</accession>
<keyword evidence="1" id="KW-0378">Hydrolase</keyword>
<dbReference type="eggNOG" id="COG0775">
    <property type="taxonomic scope" value="Bacteria"/>
</dbReference>
<dbReference type="Pfam" id="PF01048">
    <property type="entry name" value="PNP_UDP_1"/>
    <property type="match status" value="1"/>
</dbReference>
<dbReference type="InterPro" id="IPR000845">
    <property type="entry name" value="Nucleoside_phosphorylase_d"/>
</dbReference>
<comment type="catalytic activity">
    <reaction evidence="1">
        <text>futalosine + H2O = dehypoxanthine futalosine + hypoxanthine</text>
        <dbReference type="Rhea" id="RHEA:25904"/>
        <dbReference type="ChEBI" id="CHEBI:15377"/>
        <dbReference type="ChEBI" id="CHEBI:17368"/>
        <dbReference type="ChEBI" id="CHEBI:58863"/>
        <dbReference type="ChEBI" id="CHEBI:58864"/>
        <dbReference type="EC" id="3.2.2.26"/>
    </reaction>
</comment>
<dbReference type="HAMAP" id="MF_00991">
    <property type="entry name" value="MqnB"/>
    <property type="match status" value="1"/>
</dbReference>